<evidence type="ECO:0000256" key="1">
    <source>
        <dbReference type="SAM" id="MobiDB-lite"/>
    </source>
</evidence>
<dbReference type="Pfam" id="PF00395">
    <property type="entry name" value="SLH"/>
    <property type="match status" value="2"/>
</dbReference>
<protein>
    <submittedName>
        <fullName evidence="4">S-layer family protein</fullName>
    </submittedName>
</protein>
<proteinExistence type="predicted"/>
<dbReference type="EMBL" id="QGTQ01000005">
    <property type="protein sequence ID" value="PWW05201.1"/>
    <property type="molecule type" value="Genomic_DNA"/>
</dbReference>
<feature type="domain" description="SLH" evidence="3">
    <location>
        <begin position="94"/>
        <end position="160"/>
    </location>
</feature>
<name>A0A2V2YW55_9BACL</name>
<accession>A0A2V2YW55</accession>
<keyword evidence="2" id="KW-0732">Signal</keyword>
<dbReference type="RefSeq" id="WP_110043727.1">
    <property type="nucleotide sequence ID" value="NZ_CP054612.1"/>
</dbReference>
<dbReference type="InterPro" id="IPR001119">
    <property type="entry name" value="SLH_dom"/>
</dbReference>
<dbReference type="Proteomes" id="UP000246635">
    <property type="component" value="Unassembled WGS sequence"/>
</dbReference>
<comment type="caution">
    <text evidence="4">The sequence shown here is derived from an EMBL/GenBank/DDBJ whole genome shotgun (WGS) entry which is preliminary data.</text>
</comment>
<sequence length="513" mass="53893">MKKKYSKLLLLSLGASLLLPGAITNAATKTSADFTDLAGLDAATKAKFDALLNAGVFEGNGTSQFGVDEEMNRAQFAKVAALIYGLEINKNITTSSFSDVGGDSGTNAWAIPYIEAAKKAGLINGRTDGTFDPSSNVNMAEFATVLLRGLGAQLDQTSTPWYADAIRQAISVKLLPDGSDPKQLATRGDLVVGAYNVVENIDELKKKLQEQNNNNNNNENNNNENNNGSEEPGDTDTPSTGGTIRPSYPSDKTAPTITAATINNRSVKVTDGTTGIISFKSSEYLTSGTLSVSEASTLSITSIEGISLSDYTSLSFTQSLSAGSNSLNLIKTLGALDPQEDGVSMSLLNQLDSNQDGLLIEGTLRDAAGNTSAIQLKIKADDIAPSLTAATINGSSVTLSDNYGSFGLLPNDYLRTGTITSNEDATFTVTEIEGIVLSQYSFNFSQEVKEDTAASLDLVSFLGSSDRQNNGLSYSYLKLLSGASDSLTLTGTLTDAAGNSSTVTLTINFLQYG</sequence>
<evidence type="ECO:0000256" key="2">
    <source>
        <dbReference type="SAM" id="SignalP"/>
    </source>
</evidence>
<evidence type="ECO:0000259" key="3">
    <source>
        <dbReference type="PROSITE" id="PS51272"/>
    </source>
</evidence>
<feature type="chain" id="PRO_5016122841" evidence="2">
    <location>
        <begin position="27"/>
        <end position="513"/>
    </location>
</feature>
<keyword evidence="5" id="KW-1185">Reference proteome</keyword>
<reference evidence="4 5" key="1">
    <citation type="submission" date="2018-05" db="EMBL/GenBank/DDBJ databases">
        <title>Genomic Encyclopedia of Type Strains, Phase III (KMG-III): the genomes of soil and plant-associated and newly described type strains.</title>
        <authorList>
            <person name="Whitman W."/>
        </authorList>
    </citation>
    <scope>NUCLEOTIDE SEQUENCE [LARGE SCALE GENOMIC DNA]</scope>
    <source>
        <strain evidence="4 5">CECT 5696</strain>
    </source>
</reference>
<feature type="signal peptide" evidence="2">
    <location>
        <begin position="1"/>
        <end position="26"/>
    </location>
</feature>
<dbReference type="OrthoDB" id="1706086at2"/>
<feature type="region of interest" description="Disordered" evidence="1">
    <location>
        <begin position="211"/>
        <end position="257"/>
    </location>
</feature>
<evidence type="ECO:0000313" key="4">
    <source>
        <dbReference type="EMBL" id="PWW05201.1"/>
    </source>
</evidence>
<feature type="compositionally biased region" description="Low complexity" evidence="1">
    <location>
        <begin position="212"/>
        <end position="227"/>
    </location>
</feature>
<dbReference type="PROSITE" id="PS51272">
    <property type="entry name" value="SLH"/>
    <property type="match status" value="1"/>
</dbReference>
<organism evidence="4 5">
    <name type="scientific">Paenibacillus cellulosilyticus</name>
    <dbReference type="NCBI Taxonomy" id="375489"/>
    <lineage>
        <taxon>Bacteria</taxon>
        <taxon>Bacillati</taxon>
        <taxon>Bacillota</taxon>
        <taxon>Bacilli</taxon>
        <taxon>Bacillales</taxon>
        <taxon>Paenibacillaceae</taxon>
        <taxon>Paenibacillus</taxon>
    </lineage>
</organism>
<evidence type="ECO:0000313" key="5">
    <source>
        <dbReference type="Proteomes" id="UP000246635"/>
    </source>
</evidence>
<dbReference type="AlphaFoldDB" id="A0A2V2YW55"/>
<gene>
    <name evidence="4" type="ORF">DFQ01_105185</name>
</gene>